<reference evidence="7 8" key="1">
    <citation type="journal article" date="2018" name="Sci. Rep.">
        <title>Genome sequence of the cauliflower mushroom Sparassis crispa (Hanabiratake) and its association with beneficial usage.</title>
        <authorList>
            <person name="Kiyama R."/>
            <person name="Furutani Y."/>
            <person name="Kawaguchi K."/>
            <person name="Nakanishi T."/>
        </authorList>
    </citation>
    <scope>NUCLEOTIDE SEQUENCE [LARGE SCALE GENOMIC DNA]</scope>
</reference>
<evidence type="ECO:0000256" key="4">
    <source>
        <dbReference type="RuleBase" id="RU000454"/>
    </source>
</evidence>
<evidence type="ECO:0000256" key="2">
    <source>
        <dbReference type="ARBA" id="ARBA00022750"/>
    </source>
</evidence>
<dbReference type="CDD" id="cd05471">
    <property type="entry name" value="pepsin_like"/>
    <property type="match status" value="1"/>
</dbReference>
<dbReference type="RefSeq" id="XP_027614213.1">
    <property type="nucleotide sequence ID" value="XM_027758412.1"/>
</dbReference>
<dbReference type="PRINTS" id="PR00792">
    <property type="entry name" value="PEPSIN"/>
</dbReference>
<keyword evidence="4" id="KW-0378">Hydrolase</keyword>
<dbReference type="InParanoid" id="A0A401GM96"/>
<dbReference type="EMBL" id="BFAD01000005">
    <property type="protein sequence ID" value="GBE83300.1"/>
    <property type="molecule type" value="Genomic_DNA"/>
</dbReference>
<dbReference type="InterPro" id="IPR033121">
    <property type="entry name" value="PEPTIDASE_A1"/>
</dbReference>
<dbReference type="InterPro" id="IPR021109">
    <property type="entry name" value="Peptidase_aspartic_dom_sf"/>
</dbReference>
<dbReference type="PROSITE" id="PS00141">
    <property type="entry name" value="ASP_PROTEASE"/>
    <property type="match status" value="2"/>
</dbReference>
<evidence type="ECO:0000256" key="5">
    <source>
        <dbReference type="SAM" id="SignalP"/>
    </source>
</evidence>
<protein>
    <submittedName>
        <fullName evidence="7">Polyporopepsin</fullName>
    </submittedName>
</protein>
<evidence type="ECO:0000313" key="8">
    <source>
        <dbReference type="Proteomes" id="UP000287166"/>
    </source>
</evidence>
<dbReference type="AlphaFoldDB" id="A0A401GM96"/>
<feature type="active site" evidence="3">
    <location>
        <position position="110"/>
    </location>
</feature>
<name>A0A401GM96_9APHY</name>
<feature type="signal peptide" evidence="5">
    <location>
        <begin position="1"/>
        <end position="17"/>
    </location>
</feature>
<sequence length="420" mass="44200">MIPRISVAVLSAIMAAASPVIVDRLPLDIPLAVPTSMIVPFTRIMNPTSANLVQLDQARAQALRLYAAMNPNNTGQARSIFNIPATAQAVSYVASAYIGNPPTEYSLLIDTGSSNTWVGAGQPYVESSTTVDTGDLVLVGYGSGAFFGREVIDQMTLGPSLTIVNQSIGAALLSKGFDGVDGILGIGPQDLTCGTLVTDMTACIPTVLDNAWTQGLISNYEVGISFVPATSPSDTSTSGEISFGGVDQSKFGGNLQYVPITSTSPASNYVGIDQSVYYGDQLILDTTSGIVDTGTTLLLLASDAFGMYQNATGATMDQTTGLLQITPAQYEQLQSMYFDIGGNRYELTPNAQIWPRVLNEALGGEAGAIYLIVSDSGSPSGQGLDFINGMKFLERFYAVYDVGNERVGFAPTVHTHANSN</sequence>
<dbReference type="STRING" id="139825.A0A401GM96"/>
<feature type="domain" description="Peptidase A1" evidence="6">
    <location>
        <begin position="92"/>
        <end position="410"/>
    </location>
</feature>
<proteinExistence type="inferred from homology"/>
<dbReference type="InterPro" id="IPR001461">
    <property type="entry name" value="Aspartic_peptidase_A1"/>
</dbReference>
<dbReference type="Proteomes" id="UP000287166">
    <property type="component" value="Unassembled WGS sequence"/>
</dbReference>
<feature type="chain" id="PRO_5019399717" evidence="5">
    <location>
        <begin position="18"/>
        <end position="420"/>
    </location>
</feature>
<feature type="active site" evidence="3">
    <location>
        <position position="292"/>
    </location>
</feature>
<keyword evidence="8" id="KW-1185">Reference proteome</keyword>
<accession>A0A401GM96</accession>
<evidence type="ECO:0000256" key="3">
    <source>
        <dbReference type="PIRSR" id="PIRSR601461-1"/>
    </source>
</evidence>
<dbReference type="PANTHER" id="PTHR47966">
    <property type="entry name" value="BETA-SITE APP-CLEAVING ENZYME, ISOFORM A-RELATED"/>
    <property type="match status" value="1"/>
</dbReference>
<evidence type="ECO:0000256" key="1">
    <source>
        <dbReference type="ARBA" id="ARBA00007447"/>
    </source>
</evidence>
<dbReference type="PROSITE" id="PS51767">
    <property type="entry name" value="PEPTIDASE_A1"/>
    <property type="match status" value="1"/>
</dbReference>
<keyword evidence="2 4" id="KW-0064">Aspartyl protease</keyword>
<comment type="similarity">
    <text evidence="1 4">Belongs to the peptidase A1 family.</text>
</comment>
<dbReference type="PANTHER" id="PTHR47966:SF51">
    <property type="entry name" value="BETA-SITE APP-CLEAVING ENZYME, ISOFORM A-RELATED"/>
    <property type="match status" value="1"/>
</dbReference>
<dbReference type="Pfam" id="PF00026">
    <property type="entry name" value="Asp"/>
    <property type="match status" value="1"/>
</dbReference>
<keyword evidence="4" id="KW-0645">Protease</keyword>
<evidence type="ECO:0000259" key="6">
    <source>
        <dbReference type="PROSITE" id="PS51767"/>
    </source>
</evidence>
<keyword evidence="5" id="KW-0732">Signal</keyword>
<dbReference type="OrthoDB" id="660550at2759"/>
<dbReference type="SUPFAM" id="SSF50630">
    <property type="entry name" value="Acid proteases"/>
    <property type="match status" value="1"/>
</dbReference>
<dbReference type="GO" id="GO:0004190">
    <property type="term" value="F:aspartic-type endopeptidase activity"/>
    <property type="evidence" value="ECO:0007669"/>
    <property type="project" value="UniProtKB-KW"/>
</dbReference>
<gene>
    <name evidence="7" type="ORF">SCP_0503480</name>
</gene>
<dbReference type="Gene3D" id="2.40.70.10">
    <property type="entry name" value="Acid Proteases"/>
    <property type="match status" value="2"/>
</dbReference>
<organism evidence="7 8">
    <name type="scientific">Sparassis crispa</name>
    <dbReference type="NCBI Taxonomy" id="139825"/>
    <lineage>
        <taxon>Eukaryota</taxon>
        <taxon>Fungi</taxon>
        <taxon>Dikarya</taxon>
        <taxon>Basidiomycota</taxon>
        <taxon>Agaricomycotina</taxon>
        <taxon>Agaricomycetes</taxon>
        <taxon>Polyporales</taxon>
        <taxon>Sparassidaceae</taxon>
        <taxon>Sparassis</taxon>
    </lineage>
</organism>
<comment type="caution">
    <text evidence="7">The sequence shown here is derived from an EMBL/GenBank/DDBJ whole genome shotgun (WGS) entry which is preliminary data.</text>
</comment>
<evidence type="ECO:0000313" key="7">
    <source>
        <dbReference type="EMBL" id="GBE83300.1"/>
    </source>
</evidence>
<dbReference type="InterPro" id="IPR034164">
    <property type="entry name" value="Pepsin-like_dom"/>
</dbReference>
<dbReference type="InterPro" id="IPR001969">
    <property type="entry name" value="Aspartic_peptidase_AS"/>
</dbReference>
<dbReference type="GO" id="GO:0006508">
    <property type="term" value="P:proteolysis"/>
    <property type="evidence" value="ECO:0007669"/>
    <property type="project" value="UniProtKB-KW"/>
</dbReference>
<dbReference type="GeneID" id="38780217"/>